<protein>
    <submittedName>
        <fullName evidence="8">Methyl-accepting chemotaxis sensory transducer</fullName>
    </submittedName>
</protein>
<dbReference type="GO" id="GO:0004888">
    <property type="term" value="F:transmembrane signaling receptor activity"/>
    <property type="evidence" value="ECO:0007669"/>
    <property type="project" value="InterPro"/>
</dbReference>
<dbReference type="GO" id="GO:0007165">
    <property type="term" value="P:signal transduction"/>
    <property type="evidence" value="ECO:0007669"/>
    <property type="project" value="UniProtKB-KW"/>
</dbReference>
<dbReference type="AlphaFoldDB" id="I9P2N0"/>
<dbReference type="Gene3D" id="1.10.287.950">
    <property type="entry name" value="Methyl-accepting chemotaxis protein"/>
    <property type="match status" value="1"/>
</dbReference>
<dbReference type="PATRIC" id="fig|1195246.3.peg.1907"/>
<dbReference type="PROSITE" id="PS50111">
    <property type="entry name" value="CHEMOTAXIS_TRANSDUC_2"/>
    <property type="match status" value="1"/>
</dbReference>
<evidence type="ECO:0000256" key="4">
    <source>
        <dbReference type="PROSITE-ProRule" id="PRU00284"/>
    </source>
</evidence>
<dbReference type="InterPro" id="IPR004090">
    <property type="entry name" value="Chemotax_Me-accpt_rcpt"/>
</dbReference>
<evidence type="ECO:0000313" key="8">
    <source>
        <dbReference type="EMBL" id="EIW89044.1"/>
    </source>
</evidence>
<evidence type="ECO:0000313" key="9">
    <source>
        <dbReference type="Proteomes" id="UP000035062"/>
    </source>
</evidence>
<evidence type="ECO:0000256" key="5">
    <source>
        <dbReference type="SAM" id="Phobius"/>
    </source>
</evidence>
<dbReference type="eggNOG" id="COG0840">
    <property type="taxonomic scope" value="Bacteria"/>
</dbReference>
<reference evidence="8 9" key="1">
    <citation type="journal article" date="2012" name="J. Bacteriol.">
        <title>Genome Sequence of Pectin-Degrading Alishewanella agri, Isolated from Landfill Soil.</title>
        <authorList>
            <person name="Kim J."/>
            <person name="Jung J."/>
            <person name="Sung J.S."/>
            <person name="Chun J."/>
            <person name="Park W."/>
        </authorList>
    </citation>
    <scope>NUCLEOTIDE SEQUENCE [LARGE SCALE GENOMIC DNA]</scope>
    <source>
        <strain evidence="8 9">BL06</strain>
    </source>
</reference>
<dbReference type="Pfam" id="PF00672">
    <property type="entry name" value="HAMP"/>
    <property type="match status" value="1"/>
</dbReference>
<dbReference type="Proteomes" id="UP000035062">
    <property type="component" value="Unassembled WGS sequence"/>
</dbReference>
<proteinExistence type="inferred from homology"/>
<accession>I9P2N0</accession>
<comment type="subcellular location">
    <subcellularLocation>
        <location evidence="1">Membrane</location>
    </subcellularLocation>
</comment>
<dbReference type="RefSeq" id="WP_008984779.1">
    <property type="nucleotide sequence ID" value="NZ_AKKU01000015.1"/>
</dbReference>
<dbReference type="InterPro" id="IPR024478">
    <property type="entry name" value="HlyB_4HB_MCP"/>
</dbReference>
<dbReference type="EMBL" id="AKKU01000015">
    <property type="protein sequence ID" value="EIW89044.1"/>
    <property type="molecule type" value="Genomic_DNA"/>
</dbReference>
<evidence type="ECO:0000259" key="7">
    <source>
        <dbReference type="PROSITE" id="PS50885"/>
    </source>
</evidence>
<dbReference type="PROSITE" id="PS50885">
    <property type="entry name" value="HAMP"/>
    <property type="match status" value="1"/>
</dbReference>
<dbReference type="Pfam" id="PF12729">
    <property type="entry name" value="4HB_MCP_1"/>
    <property type="match status" value="1"/>
</dbReference>
<dbReference type="InterPro" id="IPR003660">
    <property type="entry name" value="HAMP_dom"/>
</dbReference>
<keyword evidence="5" id="KW-0472">Membrane</keyword>
<gene>
    <name evidence="8" type="ORF">AGRI_09660</name>
</gene>
<dbReference type="PANTHER" id="PTHR32089:SF120">
    <property type="entry name" value="METHYL-ACCEPTING CHEMOTAXIS PROTEIN TLPQ"/>
    <property type="match status" value="1"/>
</dbReference>
<comment type="caution">
    <text evidence="8">The sequence shown here is derived from an EMBL/GenBank/DDBJ whole genome shotgun (WGS) entry which is preliminary data.</text>
</comment>
<keyword evidence="2 4" id="KW-0807">Transducer</keyword>
<feature type="domain" description="HAMP" evidence="7">
    <location>
        <begin position="210"/>
        <end position="262"/>
    </location>
</feature>
<dbReference type="GO" id="GO:0016020">
    <property type="term" value="C:membrane"/>
    <property type="evidence" value="ECO:0007669"/>
    <property type="project" value="UniProtKB-SubCell"/>
</dbReference>
<dbReference type="CDD" id="cd06225">
    <property type="entry name" value="HAMP"/>
    <property type="match status" value="1"/>
</dbReference>
<comment type="similarity">
    <text evidence="3">Belongs to the methyl-accepting chemotaxis (MCP) protein family.</text>
</comment>
<sequence length="539" mass="57931">MFRSISIQKRLLAAFGLLAFMLAGLGLYNLNTMSQIRERANLVETNIMPALMSLADLNLNVTRLRVMTLRLMLTTDITQEGETLARVDELRAEVDRNEAEFASHLYIDEEKVVFVEFAKRKTQYLALQRQAIDYLKQDETGMALDLLQQMNALTNDMTNDLLKLTDLNQEAAQQARAESVSAYETARILIVVLIALAVAVAVIVALVISRSINQPLELAVASAQQIAGGDLTQQINSAGSDELTTLSQALQQMQQKLRDAIGHIASSASQLASAAEELNAVTDDSARAIQQQNDEVQQAATAITEMSSAVDEVAATAMQTSDASAQSANLAKDGSQKVTQTRAVISKMNTEVQQSVTVINVLAEKVSSINQVLEVIRSVAEQTNLLALNAAIEAARAGDAGRGFAVVADEVRSLAHRTQTSTGEIEQMIQQVQGSVREAVNAMGLISQNAGDAQNVAEEAAAALGQIATNITSISDQNHVIASAAEEQSKVAREIDRNIITISDLANQTSAGSQQTSASATELSRLAIQLNELVNRFKV</sequence>
<dbReference type="PRINTS" id="PR00260">
    <property type="entry name" value="CHEMTRNSDUCR"/>
</dbReference>
<dbReference type="GO" id="GO:0006935">
    <property type="term" value="P:chemotaxis"/>
    <property type="evidence" value="ECO:0007669"/>
    <property type="project" value="InterPro"/>
</dbReference>
<dbReference type="SMART" id="SM00283">
    <property type="entry name" value="MA"/>
    <property type="match status" value="1"/>
</dbReference>
<organism evidence="8 9">
    <name type="scientific">Alishewanella agri BL06</name>
    <dbReference type="NCBI Taxonomy" id="1195246"/>
    <lineage>
        <taxon>Bacteria</taxon>
        <taxon>Pseudomonadati</taxon>
        <taxon>Pseudomonadota</taxon>
        <taxon>Gammaproteobacteria</taxon>
        <taxon>Alteromonadales</taxon>
        <taxon>Alteromonadaceae</taxon>
        <taxon>Alishewanella</taxon>
    </lineage>
</organism>
<keyword evidence="9" id="KW-1185">Reference proteome</keyword>
<keyword evidence="5" id="KW-0812">Transmembrane</keyword>
<dbReference type="PANTHER" id="PTHR32089">
    <property type="entry name" value="METHYL-ACCEPTING CHEMOTAXIS PROTEIN MCPB"/>
    <property type="match status" value="1"/>
</dbReference>
<name>I9P2N0_9ALTE</name>
<evidence type="ECO:0000256" key="1">
    <source>
        <dbReference type="ARBA" id="ARBA00004370"/>
    </source>
</evidence>
<dbReference type="Pfam" id="PF00015">
    <property type="entry name" value="MCPsignal"/>
    <property type="match status" value="1"/>
</dbReference>
<dbReference type="FunFam" id="1.10.287.950:FF:000001">
    <property type="entry name" value="Methyl-accepting chemotaxis sensory transducer"/>
    <property type="match status" value="1"/>
</dbReference>
<dbReference type="SMART" id="SM00304">
    <property type="entry name" value="HAMP"/>
    <property type="match status" value="2"/>
</dbReference>
<feature type="transmembrane region" description="Helical" evidence="5">
    <location>
        <begin position="188"/>
        <end position="208"/>
    </location>
</feature>
<dbReference type="SUPFAM" id="SSF58104">
    <property type="entry name" value="Methyl-accepting chemotaxis protein (MCP) signaling domain"/>
    <property type="match status" value="1"/>
</dbReference>
<dbReference type="Gene3D" id="6.10.340.10">
    <property type="match status" value="1"/>
</dbReference>
<evidence type="ECO:0000256" key="2">
    <source>
        <dbReference type="ARBA" id="ARBA00023224"/>
    </source>
</evidence>
<evidence type="ECO:0000256" key="3">
    <source>
        <dbReference type="ARBA" id="ARBA00029447"/>
    </source>
</evidence>
<dbReference type="InterPro" id="IPR004089">
    <property type="entry name" value="MCPsignal_dom"/>
</dbReference>
<evidence type="ECO:0000259" key="6">
    <source>
        <dbReference type="PROSITE" id="PS50111"/>
    </source>
</evidence>
<dbReference type="STRING" id="1195246.AGRI_09660"/>
<keyword evidence="5" id="KW-1133">Transmembrane helix</keyword>
<feature type="domain" description="Methyl-accepting transducer" evidence="6">
    <location>
        <begin position="267"/>
        <end position="503"/>
    </location>
</feature>